<keyword evidence="3" id="KW-1185">Reference proteome</keyword>
<evidence type="ECO:0000256" key="1">
    <source>
        <dbReference type="SAM" id="MobiDB-lite"/>
    </source>
</evidence>
<evidence type="ECO:0000313" key="3">
    <source>
        <dbReference type="Proteomes" id="UP000002729"/>
    </source>
</evidence>
<protein>
    <submittedName>
        <fullName evidence="2">Uncharacterized protein</fullName>
    </submittedName>
</protein>
<dbReference type="Proteomes" id="UP000002729">
    <property type="component" value="Unassembled WGS sequence"/>
</dbReference>
<dbReference type="KEGG" id="aaf:AURANDRAFT_69251"/>
<proteinExistence type="predicted"/>
<organism evidence="3">
    <name type="scientific">Aureococcus anophagefferens</name>
    <name type="common">Harmful bloom alga</name>
    <dbReference type="NCBI Taxonomy" id="44056"/>
    <lineage>
        <taxon>Eukaryota</taxon>
        <taxon>Sar</taxon>
        <taxon>Stramenopiles</taxon>
        <taxon>Ochrophyta</taxon>
        <taxon>Pelagophyceae</taxon>
        <taxon>Pelagomonadales</taxon>
        <taxon>Pelagomonadaceae</taxon>
        <taxon>Aureococcus</taxon>
    </lineage>
</organism>
<dbReference type="EMBL" id="GL833866">
    <property type="protein sequence ID" value="EGB02041.1"/>
    <property type="molecule type" value="Genomic_DNA"/>
</dbReference>
<feature type="compositionally biased region" description="Low complexity" evidence="1">
    <location>
        <begin position="22"/>
        <end position="40"/>
    </location>
</feature>
<sequence length="217" mass="23618">MTKVSHKCQTYSTAAEAEAAGMKMASTNRGSRTSNRSGKSGASGGRNAKTDKEIKASVAGLKEPCARVKVVIGIVDSALGDVTACLYPQPGETPAAKEVRMNLYLVLDYARKGLVGLHLDYEYHIMKKDSPLRRESMVPGHPRYIQGDTLLRKLWDASACVCAFKSDAKPTRLFRDVVPEGEDESVKASEVPKTSVLSKTVVRASLDKVFEDYSVVF</sequence>
<accession>F0YS68</accession>
<dbReference type="RefSeq" id="XP_009043261.1">
    <property type="nucleotide sequence ID" value="XM_009045013.1"/>
</dbReference>
<evidence type="ECO:0000313" key="2">
    <source>
        <dbReference type="EMBL" id="EGB02041.1"/>
    </source>
</evidence>
<dbReference type="AlphaFoldDB" id="F0YS68"/>
<dbReference type="InParanoid" id="F0YS68"/>
<reference evidence="2 3" key="1">
    <citation type="journal article" date="2011" name="Proc. Natl. Acad. Sci. U.S.A.">
        <title>Niche of harmful alga Aureococcus anophagefferens revealed through ecogenomics.</title>
        <authorList>
            <person name="Gobler C.J."/>
            <person name="Berry D.L."/>
            <person name="Dyhrman S.T."/>
            <person name="Wilhelm S.W."/>
            <person name="Salamov A."/>
            <person name="Lobanov A.V."/>
            <person name="Zhang Y."/>
            <person name="Collier J.L."/>
            <person name="Wurch L.L."/>
            <person name="Kustka A.B."/>
            <person name="Dill B.D."/>
            <person name="Shah M."/>
            <person name="VerBerkmoes N.C."/>
            <person name="Kuo A."/>
            <person name="Terry A."/>
            <person name="Pangilinan J."/>
            <person name="Lindquist E.A."/>
            <person name="Lucas S."/>
            <person name="Paulsen I.T."/>
            <person name="Hattenrath-Lehmann T.K."/>
            <person name="Talmage S.C."/>
            <person name="Walker E.A."/>
            <person name="Koch F."/>
            <person name="Burson A.M."/>
            <person name="Marcoval M.A."/>
            <person name="Tang Y.Z."/>
            <person name="Lecleir G.R."/>
            <person name="Coyne K.J."/>
            <person name="Berg G.M."/>
            <person name="Bertrand E.M."/>
            <person name="Saito M.A."/>
            <person name="Gladyshev V.N."/>
            <person name="Grigoriev I.V."/>
        </authorList>
    </citation>
    <scope>NUCLEOTIDE SEQUENCE [LARGE SCALE GENOMIC DNA]</scope>
    <source>
        <strain evidence="3">CCMP 1984</strain>
    </source>
</reference>
<feature type="region of interest" description="Disordered" evidence="1">
    <location>
        <begin position="22"/>
        <end position="51"/>
    </location>
</feature>
<gene>
    <name evidence="2" type="ORF">AURANDRAFT_69251</name>
</gene>
<name>F0YS68_AURAN</name>
<dbReference type="GeneID" id="20227358"/>
<feature type="non-terminal residue" evidence="2">
    <location>
        <position position="217"/>
    </location>
</feature>